<dbReference type="GO" id="GO:0006955">
    <property type="term" value="P:immune response"/>
    <property type="evidence" value="ECO:0007669"/>
    <property type="project" value="InterPro"/>
</dbReference>
<dbReference type="SUPFAM" id="SSF49842">
    <property type="entry name" value="TNF-like"/>
    <property type="match status" value="1"/>
</dbReference>
<protein>
    <recommendedName>
        <fullName evidence="3">THD domain-containing protein</fullName>
    </recommendedName>
</protein>
<evidence type="ECO:0000313" key="5">
    <source>
        <dbReference type="Proteomes" id="UP001497497"/>
    </source>
</evidence>
<keyword evidence="5" id="KW-1185">Reference proteome</keyword>
<dbReference type="Proteomes" id="UP001497497">
    <property type="component" value="Unassembled WGS sequence"/>
</dbReference>
<dbReference type="GO" id="GO:0016020">
    <property type="term" value="C:membrane"/>
    <property type="evidence" value="ECO:0007669"/>
    <property type="project" value="InterPro"/>
</dbReference>
<comment type="similarity">
    <text evidence="1">Belongs to the tumor necrosis factor family.</text>
</comment>
<dbReference type="InterPro" id="IPR008983">
    <property type="entry name" value="Tumour_necrosis_fac-like_dom"/>
</dbReference>
<gene>
    <name evidence="4" type="ORF">GSLYS_00006729001</name>
</gene>
<dbReference type="InterPro" id="IPR006052">
    <property type="entry name" value="TNF_dom"/>
</dbReference>
<dbReference type="EMBL" id="CAXITT010000123">
    <property type="protein sequence ID" value="CAL1532711.1"/>
    <property type="molecule type" value="Genomic_DNA"/>
</dbReference>
<feature type="transmembrane region" description="Helical" evidence="2">
    <location>
        <begin position="12"/>
        <end position="34"/>
    </location>
</feature>
<evidence type="ECO:0000256" key="2">
    <source>
        <dbReference type="SAM" id="Phobius"/>
    </source>
</evidence>
<evidence type="ECO:0000313" key="4">
    <source>
        <dbReference type="EMBL" id="CAL1532711.1"/>
    </source>
</evidence>
<evidence type="ECO:0000259" key="3">
    <source>
        <dbReference type="Pfam" id="PF00229"/>
    </source>
</evidence>
<dbReference type="AlphaFoldDB" id="A0AAV2HIS7"/>
<organism evidence="4 5">
    <name type="scientific">Lymnaea stagnalis</name>
    <name type="common">Great pond snail</name>
    <name type="synonym">Helix stagnalis</name>
    <dbReference type="NCBI Taxonomy" id="6523"/>
    <lineage>
        <taxon>Eukaryota</taxon>
        <taxon>Metazoa</taxon>
        <taxon>Spiralia</taxon>
        <taxon>Lophotrochozoa</taxon>
        <taxon>Mollusca</taxon>
        <taxon>Gastropoda</taxon>
        <taxon>Heterobranchia</taxon>
        <taxon>Euthyneura</taxon>
        <taxon>Panpulmonata</taxon>
        <taxon>Hygrophila</taxon>
        <taxon>Lymnaeoidea</taxon>
        <taxon>Lymnaeidae</taxon>
        <taxon>Lymnaea</taxon>
    </lineage>
</organism>
<comment type="caution">
    <text evidence="4">The sequence shown here is derived from an EMBL/GenBank/DDBJ whole genome shotgun (WGS) entry which is preliminary data.</text>
</comment>
<keyword evidence="2" id="KW-1133">Transmembrane helix</keyword>
<feature type="domain" description="THD" evidence="3">
    <location>
        <begin position="153"/>
        <end position="267"/>
    </location>
</feature>
<accession>A0AAV2HIS7</accession>
<evidence type="ECO:0000256" key="1">
    <source>
        <dbReference type="ARBA" id="ARBA00008670"/>
    </source>
</evidence>
<dbReference type="Gene3D" id="2.60.120.40">
    <property type="match status" value="1"/>
</dbReference>
<dbReference type="GO" id="GO:0005164">
    <property type="term" value="F:tumor necrosis factor receptor binding"/>
    <property type="evidence" value="ECO:0007669"/>
    <property type="project" value="InterPro"/>
</dbReference>
<name>A0AAV2HIS7_LYMST</name>
<keyword evidence="2" id="KW-0812">Transmembrane</keyword>
<reference evidence="4 5" key="1">
    <citation type="submission" date="2024-04" db="EMBL/GenBank/DDBJ databases">
        <authorList>
            <consortium name="Genoscope - CEA"/>
            <person name="William W."/>
        </authorList>
    </citation>
    <scope>NUCLEOTIDE SEQUENCE [LARGE SCALE GENOMIC DNA]</scope>
</reference>
<proteinExistence type="inferred from homology"/>
<keyword evidence="2" id="KW-0472">Membrane</keyword>
<dbReference type="Pfam" id="PF00229">
    <property type="entry name" value="TNF"/>
    <property type="match status" value="1"/>
</dbReference>
<sequence>MTRSMSRGVFQIMECLLAVGSVTMAIAALILVSFQKKTLVAKESEFCLPVQEWGCLNGALVKNLTRGNAKMGHDLRCFRYKDPGQMLVALTMVLDCQLTSCSRHNVLLTTTDDIDLSSARFRMVPSPNMTGNTSISMTFSEPGLPTATEHRRNVALHQRDSIVILAPGMYYVYATIYFYQDPDKACHFRTNSVYARIVTVLLTEVKHQVGRREILTVSHSCGQHCQFDEETQQNGTSILLAKGDVLQVTVFPGGVVQTDNYLGLVMLWLVQ</sequence>